<dbReference type="EMBL" id="LXQA010761937">
    <property type="protein sequence ID" value="MCI69732.1"/>
    <property type="molecule type" value="Genomic_DNA"/>
</dbReference>
<reference evidence="1 2" key="1">
    <citation type="journal article" date="2018" name="Front. Plant Sci.">
        <title>Red Clover (Trifolium pratense) and Zigzag Clover (T. medium) - A Picture of Genomic Similarities and Differences.</title>
        <authorList>
            <person name="Dluhosova J."/>
            <person name="Istvanek J."/>
            <person name="Nedelnik J."/>
            <person name="Repkova J."/>
        </authorList>
    </citation>
    <scope>NUCLEOTIDE SEQUENCE [LARGE SCALE GENOMIC DNA]</scope>
    <source>
        <strain evidence="2">cv. 10/8</strain>
        <tissue evidence="1">Leaf</tissue>
    </source>
</reference>
<protein>
    <submittedName>
        <fullName evidence="1">Uncharacterized protein</fullName>
    </submittedName>
</protein>
<dbReference type="AlphaFoldDB" id="A0A392U8M6"/>
<dbReference type="Proteomes" id="UP000265520">
    <property type="component" value="Unassembled WGS sequence"/>
</dbReference>
<proteinExistence type="predicted"/>
<comment type="caution">
    <text evidence="1">The sequence shown here is derived from an EMBL/GenBank/DDBJ whole genome shotgun (WGS) entry which is preliminary data.</text>
</comment>
<evidence type="ECO:0000313" key="2">
    <source>
        <dbReference type="Proteomes" id="UP000265520"/>
    </source>
</evidence>
<keyword evidence="2" id="KW-1185">Reference proteome</keyword>
<sequence>MSPGEPRRQGPCQTCLFDGFESKYGLVILATYMLMLVEACC</sequence>
<accession>A0A392U8M6</accession>
<evidence type="ECO:0000313" key="1">
    <source>
        <dbReference type="EMBL" id="MCI69732.1"/>
    </source>
</evidence>
<organism evidence="1 2">
    <name type="scientific">Trifolium medium</name>
    <dbReference type="NCBI Taxonomy" id="97028"/>
    <lineage>
        <taxon>Eukaryota</taxon>
        <taxon>Viridiplantae</taxon>
        <taxon>Streptophyta</taxon>
        <taxon>Embryophyta</taxon>
        <taxon>Tracheophyta</taxon>
        <taxon>Spermatophyta</taxon>
        <taxon>Magnoliopsida</taxon>
        <taxon>eudicotyledons</taxon>
        <taxon>Gunneridae</taxon>
        <taxon>Pentapetalae</taxon>
        <taxon>rosids</taxon>
        <taxon>fabids</taxon>
        <taxon>Fabales</taxon>
        <taxon>Fabaceae</taxon>
        <taxon>Papilionoideae</taxon>
        <taxon>50 kb inversion clade</taxon>
        <taxon>NPAAA clade</taxon>
        <taxon>Hologalegina</taxon>
        <taxon>IRL clade</taxon>
        <taxon>Trifolieae</taxon>
        <taxon>Trifolium</taxon>
    </lineage>
</organism>
<name>A0A392U8M6_9FABA</name>